<evidence type="ECO:0000313" key="1">
    <source>
        <dbReference type="EMBL" id="KAF0677502.1"/>
    </source>
</evidence>
<keyword evidence="2" id="KW-1185">Reference proteome</keyword>
<dbReference type="Gene3D" id="3.20.20.80">
    <property type="entry name" value="Glycosidases"/>
    <property type="match status" value="1"/>
</dbReference>
<dbReference type="InterPro" id="IPR017853">
    <property type="entry name" value="GH"/>
</dbReference>
<accession>A0A921TEN6</accession>
<dbReference type="RefSeq" id="WP_159963485.1">
    <property type="nucleotide sequence ID" value="NZ_APKE01000001.1"/>
</dbReference>
<dbReference type="Pfam" id="PF14872">
    <property type="entry name" value="GHL5"/>
    <property type="match status" value="2"/>
</dbReference>
<gene>
    <name evidence="1" type="ORF">PMES_00007</name>
</gene>
<comment type="caution">
    <text evidence="1">The sequence shown here is derived from an EMBL/GenBank/DDBJ whole genome shotgun (WGS) entry which is preliminary data.</text>
</comment>
<reference evidence="1" key="1">
    <citation type="submission" date="2013-03" db="EMBL/GenBank/DDBJ databases">
        <title>Genome Sequence of the Profundibacterium mesophilum strain KAUST100406-0324T from Red Sea, a novel genus in the family Rhodobacteraceae.</title>
        <authorList>
            <person name="Essack M."/>
            <person name="Alam I."/>
            <person name="Lafi F."/>
            <person name="Alawi W."/>
            <person name="Kamanu F."/>
            <person name="Al-Suwailem A."/>
            <person name="Lee O.O."/>
            <person name="Xu Y."/>
            <person name="Bajic V."/>
            <person name="Qian P.-Y."/>
            <person name="Archer J."/>
        </authorList>
    </citation>
    <scope>NUCLEOTIDE SEQUENCE</scope>
    <source>
        <strain evidence="1">KAUST100406-0324</strain>
    </source>
</reference>
<dbReference type="EMBL" id="APKE01000001">
    <property type="protein sequence ID" value="KAF0677502.1"/>
    <property type="molecule type" value="Genomic_DNA"/>
</dbReference>
<proteinExistence type="predicted"/>
<organism evidence="1 2">
    <name type="scientific">Profundibacterium mesophilum KAUST100406-0324</name>
    <dbReference type="NCBI Taxonomy" id="1037889"/>
    <lineage>
        <taxon>Bacteria</taxon>
        <taxon>Pseudomonadati</taxon>
        <taxon>Pseudomonadota</taxon>
        <taxon>Alphaproteobacteria</taxon>
        <taxon>Rhodobacterales</taxon>
        <taxon>Roseobacteraceae</taxon>
        <taxon>Profundibacterium</taxon>
    </lineage>
</organism>
<dbReference type="OrthoDB" id="434878at2"/>
<evidence type="ECO:0000313" key="2">
    <source>
        <dbReference type="Proteomes" id="UP000698242"/>
    </source>
</evidence>
<dbReference type="Proteomes" id="UP000698242">
    <property type="component" value="Unassembled WGS sequence"/>
</dbReference>
<name>A0A921TEN6_9RHOB</name>
<protein>
    <submittedName>
        <fullName evidence="1">Uncharacterized protein</fullName>
    </submittedName>
</protein>
<dbReference type="AlphaFoldDB" id="A0A921TEN6"/>
<sequence>MSLTERAIANTEAAAALAEECHRLLNQSATAFEAHQAIAPMLGGRVEGDGATFGFWTPELLEQRIPDGDIFLEVMSPDGPLDLIRSHQEVRFERIYLPVARYEAHCFAAVSGLRAGRRDRLGDFYALVWRDAHDEWHRVLDPLAMSLPFGAFAPAELYDIEAMFAARGDTAYFEGLRREDGPHKFGPPTNILQIHVPTATAGGTLASLTRQFERLSERVATGLPLDPLDEIYLGYDAVQLLPVEPTTVYETGTGFWEELGGDASEVTVSLTRPDTTNWGYDVVISGMGTVNPVLLESGRPDELVDFASVLHNFPTKPKMLVLDVVFGHSDNQGLWALNAHFFGGPNMYGQNLDYKNPAVRAILLEMQRRKVNFGADGVRVDGAQDFKWWDHSTQELRHDDEFLASMSGMVQEVAGTSYRPWFVFEDGRPWPQEDWELSSTYRAVIEGQGDPDVFQWGPLTFAHNTPFIYGYWLSKMWRIKEMLSVGANWISGTANHDTLRRGTQVNPKLNINTRLGETKMDILEKAYDNPAVSMLTYAVFPGVPMDFLNATARANWGFIRNQDDKYGVKVVAEEAISLKWQVDEYSYSVPANFRRLKALGFTTREDLARFFDFLPALVEVTDYDLDHIVRLLNGVEPPLSGPGVFDVAALKVIARAWMDDMHDYCNIANSVSTLDAAQTGYMLALRNFRRANPWLRGNLGARDHFDYLQPVDGRTVFAGYRKGPGGKEVFAITHMEGGATDEFDPLSLPIEGLEGAGWSCTLRTPGIGSDYLSGPIILRDSMGLVFERG</sequence>
<dbReference type="InterPro" id="IPR029457">
    <property type="entry name" value="GHL5"/>
</dbReference>
<dbReference type="SUPFAM" id="SSF51445">
    <property type="entry name" value="(Trans)glycosidases"/>
    <property type="match status" value="1"/>
</dbReference>